<gene>
    <name evidence="4" type="ORF">LIPSTDRAFT_259634</name>
</gene>
<dbReference type="PROSITE" id="PS50294">
    <property type="entry name" value="WD_REPEATS_REGION"/>
    <property type="match status" value="2"/>
</dbReference>
<name>A0A1E3QAX1_LIPST</name>
<dbReference type="SUPFAM" id="SSF50978">
    <property type="entry name" value="WD40 repeat-like"/>
    <property type="match status" value="1"/>
</dbReference>
<proteinExistence type="predicted"/>
<dbReference type="PANTHER" id="PTHR44090">
    <property type="entry name" value="WD REPEAT-CONTAINING PROTEIN 61"/>
    <property type="match status" value="1"/>
</dbReference>
<keyword evidence="5" id="KW-1185">Reference proteome</keyword>
<keyword evidence="1 3" id="KW-0853">WD repeat</keyword>
<dbReference type="Pfam" id="PF00400">
    <property type="entry name" value="WD40"/>
    <property type="match status" value="3"/>
</dbReference>
<protein>
    <submittedName>
        <fullName evidence="4">Uncharacterized protein</fullName>
    </submittedName>
</protein>
<reference evidence="4 5" key="1">
    <citation type="journal article" date="2016" name="Proc. Natl. Acad. Sci. U.S.A.">
        <title>Comparative genomics of biotechnologically important yeasts.</title>
        <authorList>
            <person name="Riley R."/>
            <person name="Haridas S."/>
            <person name="Wolfe K.H."/>
            <person name="Lopes M.R."/>
            <person name="Hittinger C.T."/>
            <person name="Goeker M."/>
            <person name="Salamov A.A."/>
            <person name="Wisecaver J.H."/>
            <person name="Long T.M."/>
            <person name="Calvey C.H."/>
            <person name="Aerts A.L."/>
            <person name="Barry K.W."/>
            <person name="Choi C."/>
            <person name="Clum A."/>
            <person name="Coughlan A.Y."/>
            <person name="Deshpande S."/>
            <person name="Douglass A.P."/>
            <person name="Hanson S.J."/>
            <person name="Klenk H.-P."/>
            <person name="LaButti K.M."/>
            <person name="Lapidus A."/>
            <person name="Lindquist E.A."/>
            <person name="Lipzen A.M."/>
            <person name="Meier-Kolthoff J.P."/>
            <person name="Ohm R.A."/>
            <person name="Otillar R.P."/>
            <person name="Pangilinan J.L."/>
            <person name="Peng Y."/>
            <person name="Rokas A."/>
            <person name="Rosa C.A."/>
            <person name="Scheuner C."/>
            <person name="Sibirny A.A."/>
            <person name="Slot J.C."/>
            <person name="Stielow J.B."/>
            <person name="Sun H."/>
            <person name="Kurtzman C.P."/>
            <person name="Blackwell M."/>
            <person name="Grigoriev I.V."/>
            <person name="Jeffries T.W."/>
        </authorList>
    </citation>
    <scope>NUCLEOTIDE SEQUENCE [LARGE SCALE GENOMIC DNA]</scope>
    <source>
        <strain evidence="4 5">NRRL Y-11557</strain>
    </source>
</reference>
<keyword evidence="2" id="KW-0677">Repeat</keyword>
<feature type="repeat" description="WD" evidence="3">
    <location>
        <begin position="183"/>
        <end position="224"/>
    </location>
</feature>
<dbReference type="PANTHER" id="PTHR44090:SF1">
    <property type="entry name" value="SUPERKILLER COMPLEX PROTEIN 8"/>
    <property type="match status" value="1"/>
</dbReference>
<dbReference type="PROSITE" id="PS50082">
    <property type="entry name" value="WD_REPEATS_2"/>
    <property type="match status" value="2"/>
</dbReference>
<evidence type="ECO:0000256" key="2">
    <source>
        <dbReference type="ARBA" id="ARBA00022737"/>
    </source>
</evidence>
<dbReference type="STRING" id="675824.A0A1E3QAX1"/>
<evidence type="ECO:0000256" key="1">
    <source>
        <dbReference type="ARBA" id="ARBA00022574"/>
    </source>
</evidence>
<accession>A0A1E3QAX1</accession>
<dbReference type="InterPro" id="IPR036322">
    <property type="entry name" value="WD40_repeat_dom_sf"/>
</dbReference>
<dbReference type="Proteomes" id="UP000094385">
    <property type="component" value="Unassembled WGS sequence"/>
</dbReference>
<organism evidence="4 5">
    <name type="scientific">Lipomyces starkeyi NRRL Y-11557</name>
    <dbReference type="NCBI Taxonomy" id="675824"/>
    <lineage>
        <taxon>Eukaryota</taxon>
        <taxon>Fungi</taxon>
        <taxon>Dikarya</taxon>
        <taxon>Ascomycota</taxon>
        <taxon>Saccharomycotina</taxon>
        <taxon>Lipomycetes</taxon>
        <taxon>Lipomycetales</taxon>
        <taxon>Lipomycetaceae</taxon>
        <taxon>Lipomyces</taxon>
    </lineage>
</organism>
<evidence type="ECO:0000256" key="3">
    <source>
        <dbReference type="PROSITE-ProRule" id="PRU00221"/>
    </source>
</evidence>
<dbReference type="OrthoDB" id="10251741at2759"/>
<dbReference type="SMART" id="SM00320">
    <property type="entry name" value="WD40"/>
    <property type="match status" value="7"/>
</dbReference>
<dbReference type="InterPro" id="IPR051510">
    <property type="entry name" value="SKI8"/>
</dbReference>
<dbReference type="InterPro" id="IPR015943">
    <property type="entry name" value="WD40/YVTN_repeat-like_dom_sf"/>
</dbReference>
<dbReference type="EMBL" id="KV454292">
    <property type="protein sequence ID" value="ODQ74644.1"/>
    <property type="molecule type" value="Genomic_DNA"/>
</dbReference>
<dbReference type="InterPro" id="IPR001680">
    <property type="entry name" value="WD40_rpt"/>
</dbReference>
<evidence type="ECO:0000313" key="5">
    <source>
        <dbReference type="Proteomes" id="UP000094385"/>
    </source>
</evidence>
<dbReference type="GO" id="GO:0032991">
    <property type="term" value="C:protein-containing complex"/>
    <property type="evidence" value="ECO:0007669"/>
    <property type="project" value="UniProtKB-ARBA"/>
</dbReference>
<dbReference type="AlphaFoldDB" id="A0A1E3QAX1"/>
<evidence type="ECO:0000313" key="4">
    <source>
        <dbReference type="EMBL" id="ODQ74644.1"/>
    </source>
</evidence>
<sequence length="309" mass="33431">MSKQYFSTSLTPEAHPADIFCVETTSEYAITSSGNSTLKLWDAASNDHELVLTIKTTHRLGIHHVCANKELGLIAAVGFDGEISVWSLQDCSCRAVISDLKTAYWAARFSADGEFLAATSLEGGITVWNAASEDFEKCGELATKGSSGLAIDYSNDGRFIASGHENGGLYIFSTETARLLHSLPGHIKAVRAVAFSPLSKLLAAGGDSNVITVYDVTSGEQVFNLSGHSRWIMSLDWNFTGEYLLSGSFDKSLKIWSIEQTECVSTQTESDSAVWAVKWTKTAGTARPQGFVSVGIDRTVRWYREATGG</sequence>
<dbReference type="GO" id="GO:0005634">
    <property type="term" value="C:nucleus"/>
    <property type="evidence" value="ECO:0007669"/>
    <property type="project" value="TreeGrafter"/>
</dbReference>
<dbReference type="Gene3D" id="2.130.10.10">
    <property type="entry name" value="YVTN repeat-like/Quinoprotein amine dehydrogenase"/>
    <property type="match status" value="1"/>
</dbReference>
<feature type="repeat" description="WD" evidence="3">
    <location>
        <begin position="225"/>
        <end position="266"/>
    </location>
</feature>
<dbReference type="CDD" id="cd00200">
    <property type="entry name" value="WD40"/>
    <property type="match status" value="1"/>
</dbReference>